<proteinExistence type="predicted"/>
<keyword evidence="3" id="KW-1185">Reference proteome</keyword>
<feature type="region of interest" description="Disordered" evidence="1">
    <location>
        <begin position="147"/>
        <end position="258"/>
    </location>
</feature>
<reference evidence="4" key="1">
    <citation type="submission" date="2022-11" db="UniProtKB">
        <authorList>
            <consortium name="WormBaseParasite"/>
        </authorList>
    </citation>
    <scope>IDENTIFICATION</scope>
</reference>
<dbReference type="WBParaSite" id="jg7536">
    <property type="protein sequence ID" value="jg7536"/>
    <property type="gene ID" value="jg7536"/>
</dbReference>
<keyword evidence="2" id="KW-0812">Transmembrane</keyword>
<evidence type="ECO:0000313" key="3">
    <source>
        <dbReference type="Proteomes" id="UP000887574"/>
    </source>
</evidence>
<name>A0A915EMR8_9BILA</name>
<organism evidence="3 4">
    <name type="scientific">Ditylenchus dipsaci</name>
    <dbReference type="NCBI Taxonomy" id="166011"/>
    <lineage>
        <taxon>Eukaryota</taxon>
        <taxon>Metazoa</taxon>
        <taxon>Ecdysozoa</taxon>
        <taxon>Nematoda</taxon>
        <taxon>Chromadorea</taxon>
        <taxon>Rhabditida</taxon>
        <taxon>Tylenchina</taxon>
        <taxon>Tylenchomorpha</taxon>
        <taxon>Sphaerularioidea</taxon>
        <taxon>Anguinidae</taxon>
        <taxon>Anguininae</taxon>
        <taxon>Ditylenchus</taxon>
    </lineage>
</organism>
<evidence type="ECO:0000256" key="1">
    <source>
        <dbReference type="SAM" id="MobiDB-lite"/>
    </source>
</evidence>
<feature type="transmembrane region" description="Helical" evidence="2">
    <location>
        <begin position="46"/>
        <end position="68"/>
    </location>
</feature>
<evidence type="ECO:0000313" key="4">
    <source>
        <dbReference type="WBParaSite" id="jg7536"/>
    </source>
</evidence>
<feature type="compositionally biased region" description="Polar residues" evidence="1">
    <location>
        <begin position="169"/>
        <end position="183"/>
    </location>
</feature>
<evidence type="ECO:0000256" key="2">
    <source>
        <dbReference type="SAM" id="Phobius"/>
    </source>
</evidence>
<keyword evidence="2" id="KW-1133">Transmembrane helix</keyword>
<accession>A0A915EMR8</accession>
<feature type="compositionally biased region" description="Basic and acidic residues" evidence="1">
    <location>
        <begin position="186"/>
        <end position="210"/>
    </location>
</feature>
<sequence length="315" mass="35148">MGAARLLAKTLLLGPNGCTDEMPIGLLDNYWSLLEFGVKIRRHAPYYGLTMVLPTLITALITLLVFWIEDLSLAIFLSVLNVLLQSFSGWALFQQLPPGNGQLPKIANLYAWNVLMTVKQDPRGDRCAPFQSLFQLQGLSFDPQSLNFGGENSGKQNESDTNHVIGHHQFNNPTGENSPTGSSDKLVLEMEPIGKEVNIRTERTEPEKSSGRNKSPTTSTQDTIVELDLGNRPVATHGEFSKDNESLMPHSSKNKHSGVEVANKELSKNQPNTSQHHDKGSKRYSQLEQELYVVRRLVFALFLCMFIVLMPLLLF</sequence>
<keyword evidence="2" id="KW-0472">Membrane</keyword>
<feature type="compositionally biased region" description="Polar residues" evidence="1">
    <location>
        <begin position="212"/>
        <end position="223"/>
    </location>
</feature>
<dbReference type="InterPro" id="IPR038050">
    <property type="entry name" value="Neuro_actylchol_rec"/>
</dbReference>
<dbReference type="AlphaFoldDB" id="A0A915EMR8"/>
<feature type="transmembrane region" description="Helical" evidence="2">
    <location>
        <begin position="74"/>
        <end position="93"/>
    </location>
</feature>
<dbReference type="Proteomes" id="UP000887574">
    <property type="component" value="Unplaced"/>
</dbReference>
<feature type="transmembrane region" description="Helical" evidence="2">
    <location>
        <begin position="293"/>
        <end position="314"/>
    </location>
</feature>
<dbReference type="Gene3D" id="1.20.58.390">
    <property type="entry name" value="Neurotransmitter-gated ion-channel transmembrane domain"/>
    <property type="match status" value="1"/>
</dbReference>
<protein>
    <submittedName>
        <fullName evidence="4">Uncharacterized protein</fullName>
    </submittedName>
</protein>